<dbReference type="Proteomes" id="UP000095200">
    <property type="component" value="Unassembled WGS sequence"/>
</dbReference>
<dbReference type="GO" id="GO:0005737">
    <property type="term" value="C:cytoplasm"/>
    <property type="evidence" value="ECO:0007669"/>
    <property type="project" value="UniProtKB-SubCell"/>
</dbReference>
<comment type="function">
    <text evidence="7 8">Cell wall formation. Catalyzes the addition of glutamate to the nucleotide precursor UDP-N-acetylmuramoyl-L-alanine (UMA).</text>
</comment>
<dbReference type="RefSeq" id="WP_069857330.1">
    <property type="nucleotide sequence ID" value="NZ_BDFE01000008.1"/>
</dbReference>
<feature type="binding site" evidence="7">
    <location>
        <begin position="120"/>
        <end position="126"/>
    </location>
    <ligand>
        <name>ATP</name>
        <dbReference type="ChEBI" id="CHEBI:30616"/>
    </ligand>
</feature>
<keyword evidence="5 7" id="KW-0547">Nucleotide-binding</keyword>
<dbReference type="Gene3D" id="3.90.190.20">
    <property type="entry name" value="Mur ligase, C-terminal domain"/>
    <property type="match status" value="1"/>
</dbReference>
<protein>
    <recommendedName>
        <fullName evidence="7 8">UDP-N-acetylmuramoylalanine--D-glutamate ligase</fullName>
        <ecNumber evidence="7 8">6.3.2.9</ecNumber>
    </recommendedName>
    <alternativeName>
        <fullName evidence="7">D-glutamic acid-adding enzyme</fullName>
    </alternativeName>
    <alternativeName>
        <fullName evidence="7">UDP-N-acetylmuramoyl-L-alanyl-D-glutamate synthetase</fullName>
    </alternativeName>
</protein>
<dbReference type="SUPFAM" id="SSF51984">
    <property type="entry name" value="MurCD N-terminal domain"/>
    <property type="match status" value="1"/>
</dbReference>
<dbReference type="SUPFAM" id="SSF53244">
    <property type="entry name" value="MurD-like peptide ligases, peptide-binding domain"/>
    <property type="match status" value="1"/>
</dbReference>
<keyword evidence="7 8" id="KW-0132">Cell division</keyword>
<dbReference type="GO" id="GO:0051301">
    <property type="term" value="P:cell division"/>
    <property type="evidence" value="ECO:0007669"/>
    <property type="project" value="UniProtKB-KW"/>
</dbReference>
<keyword evidence="7 8" id="KW-0961">Cell wall biogenesis/degradation</keyword>
<dbReference type="InterPro" id="IPR005762">
    <property type="entry name" value="MurD"/>
</dbReference>
<keyword evidence="12" id="KW-1185">Reference proteome</keyword>
<dbReference type="Gene3D" id="3.40.50.720">
    <property type="entry name" value="NAD(P)-binding Rossmann-like Domain"/>
    <property type="match status" value="1"/>
</dbReference>
<reference evidence="12" key="1">
    <citation type="submission" date="2016-06" db="EMBL/GenBank/DDBJ databases">
        <title>Draft genome sequence of Desulfoplanes formicivorans strain Pf12B.</title>
        <authorList>
            <person name="Watanabe M."/>
            <person name="Kojima H."/>
            <person name="Fukui M."/>
        </authorList>
    </citation>
    <scope>NUCLEOTIDE SEQUENCE [LARGE SCALE GENOMIC DNA]</scope>
    <source>
        <strain evidence="12">Pf12B</strain>
    </source>
</reference>
<comment type="caution">
    <text evidence="11">The sequence shown here is derived from an EMBL/GenBank/DDBJ whole genome shotgun (WGS) entry which is preliminary data.</text>
</comment>
<keyword evidence="7 8" id="KW-0573">Peptidoglycan synthesis</keyword>
<dbReference type="InterPro" id="IPR004101">
    <property type="entry name" value="Mur_ligase_C"/>
</dbReference>
<keyword evidence="6 7" id="KW-0067">ATP-binding</keyword>
<evidence type="ECO:0000256" key="7">
    <source>
        <dbReference type="HAMAP-Rule" id="MF_00639"/>
    </source>
</evidence>
<dbReference type="Pfam" id="PF21799">
    <property type="entry name" value="MurD-like_N"/>
    <property type="match status" value="1"/>
</dbReference>
<evidence type="ECO:0000256" key="3">
    <source>
        <dbReference type="ARBA" id="ARBA00022490"/>
    </source>
</evidence>
<dbReference type="InterPro" id="IPR036615">
    <property type="entry name" value="Mur_ligase_C_dom_sf"/>
</dbReference>
<evidence type="ECO:0000256" key="1">
    <source>
        <dbReference type="ARBA" id="ARBA00004496"/>
    </source>
</evidence>
<dbReference type="UniPathway" id="UPA00219"/>
<evidence type="ECO:0000313" key="11">
    <source>
        <dbReference type="EMBL" id="GAU07820.1"/>
    </source>
</evidence>
<evidence type="ECO:0000259" key="9">
    <source>
        <dbReference type="Pfam" id="PF02875"/>
    </source>
</evidence>
<feature type="domain" description="Mur ligase central" evidence="10">
    <location>
        <begin position="118"/>
        <end position="236"/>
    </location>
</feature>
<dbReference type="EC" id="6.3.2.9" evidence="7 8"/>
<keyword evidence="3 7" id="KW-0963">Cytoplasm</keyword>
<dbReference type="AlphaFoldDB" id="A0A194AF47"/>
<comment type="similarity">
    <text evidence="7">Belongs to the MurCDEF family.</text>
</comment>
<sequence length="441" mass="48234">MHELIHPGQLKGHHAAVVGAGRSGIAAARLLAALGACTRLMERDESRITSKDRDLALELGWDMRIGEHTAEDFAGVDLVVLSPGVPLSSLASLLPEGVKVISELELASWFVSEPMIAVTGTTGKTTTTALIGHVLERCGKTVFVGGNIGVPLSEYLLAEKPADILVLEVSSFQLQHTDSFHPMVGVFVNFSPNHLDVHTSEEEYFMAKLALFANMRERDLAVLHLSLKDELEARTFTRAKRIYYVGTDRFDCPSLSGPHNQENLEAAWLACRYFGITQEDMARTLADFRPKPHRLERIGEHQGVCFVDDSKATTLTALEAALKSFEQPVILLAGGIFKGGDPSSLTPLFRERVKAVCLFGASREVFEPAWRAACPTTWNPTLEEAVQTACQQAQSGDVVLLSPATSSFDLFENYKARGKAFCKAVEAYYGELVTHCDQIGD</sequence>
<keyword evidence="7 8" id="KW-0133">Cell shape</keyword>
<dbReference type="Pfam" id="PF08245">
    <property type="entry name" value="Mur_ligase_M"/>
    <property type="match status" value="1"/>
</dbReference>
<evidence type="ECO:0000256" key="6">
    <source>
        <dbReference type="ARBA" id="ARBA00022840"/>
    </source>
</evidence>
<gene>
    <name evidence="7" type="primary">murD</name>
    <name evidence="11" type="ORF">DPF_0519</name>
</gene>
<dbReference type="GO" id="GO:0008360">
    <property type="term" value="P:regulation of cell shape"/>
    <property type="evidence" value="ECO:0007669"/>
    <property type="project" value="UniProtKB-KW"/>
</dbReference>
<dbReference type="GO" id="GO:0071555">
    <property type="term" value="P:cell wall organization"/>
    <property type="evidence" value="ECO:0007669"/>
    <property type="project" value="UniProtKB-KW"/>
</dbReference>
<evidence type="ECO:0000256" key="4">
    <source>
        <dbReference type="ARBA" id="ARBA00022598"/>
    </source>
</evidence>
<dbReference type="NCBIfam" id="TIGR01087">
    <property type="entry name" value="murD"/>
    <property type="match status" value="1"/>
</dbReference>
<dbReference type="OrthoDB" id="9809796at2"/>
<dbReference type="GO" id="GO:0008764">
    <property type="term" value="F:UDP-N-acetylmuramoylalanine-D-glutamate ligase activity"/>
    <property type="evidence" value="ECO:0007669"/>
    <property type="project" value="UniProtKB-UniRule"/>
</dbReference>
<dbReference type="GO" id="GO:0009252">
    <property type="term" value="P:peptidoglycan biosynthetic process"/>
    <property type="evidence" value="ECO:0007669"/>
    <property type="project" value="UniProtKB-UniRule"/>
</dbReference>
<dbReference type="PANTHER" id="PTHR43692:SF1">
    <property type="entry name" value="UDP-N-ACETYLMURAMOYLALANINE--D-GLUTAMATE LIGASE"/>
    <property type="match status" value="1"/>
</dbReference>
<name>A0A194AF47_9BACT</name>
<evidence type="ECO:0000259" key="10">
    <source>
        <dbReference type="Pfam" id="PF08245"/>
    </source>
</evidence>
<keyword evidence="4 7" id="KW-0436">Ligase</keyword>
<comment type="catalytic activity">
    <reaction evidence="7 8">
        <text>UDP-N-acetyl-alpha-D-muramoyl-L-alanine + D-glutamate + ATP = UDP-N-acetyl-alpha-D-muramoyl-L-alanyl-D-glutamate + ADP + phosphate + H(+)</text>
        <dbReference type="Rhea" id="RHEA:16429"/>
        <dbReference type="ChEBI" id="CHEBI:15378"/>
        <dbReference type="ChEBI" id="CHEBI:29986"/>
        <dbReference type="ChEBI" id="CHEBI:30616"/>
        <dbReference type="ChEBI" id="CHEBI:43474"/>
        <dbReference type="ChEBI" id="CHEBI:83898"/>
        <dbReference type="ChEBI" id="CHEBI:83900"/>
        <dbReference type="ChEBI" id="CHEBI:456216"/>
        <dbReference type="EC" id="6.3.2.9"/>
    </reaction>
</comment>
<accession>A0A194AF47</accession>
<evidence type="ECO:0000256" key="8">
    <source>
        <dbReference type="RuleBase" id="RU003664"/>
    </source>
</evidence>
<dbReference type="Gene3D" id="3.40.1190.10">
    <property type="entry name" value="Mur-like, catalytic domain"/>
    <property type="match status" value="1"/>
</dbReference>
<dbReference type="GO" id="GO:0005524">
    <property type="term" value="F:ATP binding"/>
    <property type="evidence" value="ECO:0007669"/>
    <property type="project" value="UniProtKB-UniRule"/>
</dbReference>
<evidence type="ECO:0000256" key="5">
    <source>
        <dbReference type="ARBA" id="ARBA00022741"/>
    </source>
</evidence>
<keyword evidence="7 8" id="KW-0131">Cell cycle</keyword>
<feature type="domain" description="Mur ligase C-terminal" evidence="9">
    <location>
        <begin position="293"/>
        <end position="404"/>
    </location>
</feature>
<organism evidence="11 12">
    <name type="scientific">Desulfoplanes formicivorans</name>
    <dbReference type="NCBI Taxonomy" id="1592317"/>
    <lineage>
        <taxon>Bacteria</taxon>
        <taxon>Pseudomonadati</taxon>
        <taxon>Thermodesulfobacteriota</taxon>
        <taxon>Desulfovibrionia</taxon>
        <taxon>Desulfovibrionales</taxon>
        <taxon>Desulfoplanaceae</taxon>
        <taxon>Desulfoplanes</taxon>
    </lineage>
</organism>
<dbReference type="InterPro" id="IPR013221">
    <property type="entry name" value="Mur_ligase_cen"/>
</dbReference>
<dbReference type="HAMAP" id="MF_00639">
    <property type="entry name" value="MurD"/>
    <property type="match status" value="1"/>
</dbReference>
<dbReference type="SUPFAM" id="SSF53623">
    <property type="entry name" value="MurD-like peptide ligases, catalytic domain"/>
    <property type="match status" value="1"/>
</dbReference>
<dbReference type="Pfam" id="PF02875">
    <property type="entry name" value="Mur_ligase_C"/>
    <property type="match status" value="1"/>
</dbReference>
<comment type="pathway">
    <text evidence="2 7 8">Cell wall biogenesis; peptidoglycan biosynthesis.</text>
</comment>
<dbReference type="PANTHER" id="PTHR43692">
    <property type="entry name" value="UDP-N-ACETYLMURAMOYLALANINE--D-GLUTAMATE LIGASE"/>
    <property type="match status" value="1"/>
</dbReference>
<dbReference type="InterPro" id="IPR036565">
    <property type="entry name" value="Mur-like_cat_sf"/>
</dbReference>
<dbReference type="STRING" id="1592317.DPF_0519"/>
<evidence type="ECO:0000256" key="2">
    <source>
        <dbReference type="ARBA" id="ARBA00004752"/>
    </source>
</evidence>
<proteinExistence type="inferred from homology"/>
<dbReference type="EMBL" id="BDFE01000008">
    <property type="protein sequence ID" value="GAU07820.1"/>
    <property type="molecule type" value="Genomic_DNA"/>
</dbReference>
<comment type="subcellular location">
    <subcellularLocation>
        <location evidence="1 7 8">Cytoplasm</location>
    </subcellularLocation>
</comment>
<evidence type="ECO:0000313" key="12">
    <source>
        <dbReference type="Proteomes" id="UP000095200"/>
    </source>
</evidence>